<evidence type="ECO:0000313" key="3">
    <source>
        <dbReference type="EMBL" id="NYD55125.1"/>
    </source>
</evidence>
<dbReference type="InterPro" id="IPR050249">
    <property type="entry name" value="Pseudomonas-type_ThrB"/>
</dbReference>
<evidence type="ECO:0000256" key="1">
    <source>
        <dbReference type="ARBA" id="ARBA00038240"/>
    </source>
</evidence>
<dbReference type="EC" id="2.7.1.39" evidence="3"/>
<dbReference type="InterPro" id="IPR011009">
    <property type="entry name" value="Kinase-like_dom_sf"/>
</dbReference>
<dbReference type="Proteomes" id="UP000552045">
    <property type="component" value="Unassembled WGS sequence"/>
</dbReference>
<dbReference type="Gene3D" id="3.90.1200.10">
    <property type="match status" value="1"/>
</dbReference>
<keyword evidence="3" id="KW-0808">Transferase</keyword>
<sequence length="306" mass="33776">MQWQQIDLPEILAPFGLRPVGLPTVLEGGEDNGNFRVTTDHGEMVVREYRKSGIEKIRAELRLVGFLAEHGFPTPAPLPAGDEFVLEAKHPFAVFPWIEGDVPEAMTAALAARLGALLARMHVLTAGWIDRRVPVIDRVALLREAADSRPPLSGADAWRERIGRFLEDHADELDRLERLPTGPLHHDLHRQNVLVADGEVTALLDFDELNRGPLIVDVARVLQYAALDTPDLGLPDGMDEAVLAGYEAVRPLSEAERELLPVAFDLAGLVDSAIFVAHDAADVGVADLDECLSWRSYLRNTRPRRP</sequence>
<dbReference type="GO" id="GO:0004413">
    <property type="term" value="F:homoserine kinase activity"/>
    <property type="evidence" value="ECO:0007669"/>
    <property type="project" value="UniProtKB-EC"/>
</dbReference>
<reference evidence="3 4" key="1">
    <citation type="submission" date="2020-07" db="EMBL/GenBank/DDBJ databases">
        <title>Sequencing the genomes of 1000 actinobacteria strains.</title>
        <authorList>
            <person name="Klenk H.-P."/>
        </authorList>
    </citation>
    <scope>NUCLEOTIDE SEQUENCE [LARGE SCALE GENOMIC DNA]</scope>
    <source>
        <strain evidence="3 4">DSM 22185</strain>
    </source>
</reference>
<dbReference type="Gene3D" id="3.30.200.20">
    <property type="entry name" value="Phosphorylase Kinase, domain 1"/>
    <property type="match status" value="1"/>
</dbReference>
<keyword evidence="3" id="KW-0418">Kinase</keyword>
<dbReference type="InterPro" id="IPR002575">
    <property type="entry name" value="Aminoglycoside_PTrfase"/>
</dbReference>
<feature type="domain" description="Aminoglycoside phosphotransferase" evidence="2">
    <location>
        <begin position="25"/>
        <end position="252"/>
    </location>
</feature>
<comment type="caution">
    <text evidence="3">The sequence shown here is derived from an EMBL/GenBank/DDBJ whole genome shotgun (WGS) entry which is preliminary data.</text>
</comment>
<dbReference type="Pfam" id="PF01636">
    <property type="entry name" value="APH"/>
    <property type="match status" value="1"/>
</dbReference>
<proteinExistence type="inferred from homology"/>
<comment type="similarity">
    <text evidence="1">Belongs to the pseudomonas-type ThrB family.</text>
</comment>
<accession>A0A7Y9EW91</accession>
<organism evidence="3 4">
    <name type="scientific">Microbacterium pseudoresistens</name>
    <dbReference type="NCBI Taxonomy" id="640634"/>
    <lineage>
        <taxon>Bacteria</taxon>
        <taxon>Bacillati</taxon>
        <taxon>Actinomycetota</taxon>
        <taxon>Actinomycetes</taxon>
        <taxon>Micrococcales</taxon>
        <taxon>Microbacteriaceae</taxon>
        <taxon>Microbacterium</taxon>
    </lineage>
</organism>
<evidence type="ECO:0000259" key="2">
    <source>
        <dbReference type="Pfam" id="PF01636"/>
    </source>
</evidence>
<dbReference type="PANTHER" id="PTHR21064">
    <property type="entry name" value="AMINOGLYCOSIDE PHOSPHOTRANSFERASE DOMAIN-CONTAINING PROTEIN-RELATED"/>
    <property type="match status" value="1"/>
</dbReference>
<name>A0A7Y9EW91_9MICO</name>
<gene>
    <name evidence="3" type="ORF">BKA02_002180</name>
</gene>
<protein>
    <submittedName>
        <fullName evidence="3">Homoserine kinase type II</fullName>
        <ecNumber evidence="3">2.7.1.39</ecNumber>
    </submittedName>
</protein>
<dbReference type="AlphaFoldDB" id="A0A7Y9EW91"/>
<dbReference type="EMBL" id="JACCBH010000001">
    <property type="protein sequence ID" value="NYD55125.1"/>
    <property type="molecule type" value="Genomic_DNA"/>
</dbReference>
<dbReference type="PANTHER" id="PTHR21064:SF6">
    <property type="entry name" value="AMINOGLYCOSIDE PHOSPHOTRANSFERASE DOMAIN-CONTAINING PROTEIN"/>
    <property type="match status" value="1"/>
</dbReference>
<evidence type="ECO:0000313" key="4">
    <source>
        <dbReference type="Proteomes" id="UP000552045"/>
    </source>
</evidence>
<dbReference type="SUPFAM" id="SSF56112">
    <property type="entry name" value="Protein kinase-like (PK-like)"/>
    <property type="match status" value="1"/>
</dbReference>
<keyword evidence="4" id="KW-1185">Reference proteome</keyword>
<dbReference type="RefSeq" id="WP_179433980.1">
    <property type="nucleotide sequence ID" value="NZ_BAABLC010000002.1"/>
</dbReference>